<dbReference type="AlphaFoldDB" id="A0A814CTL0"/>
<proteinExistence type="predicted"/>
<sequence>MSSTDQQKQVTPVLAFATNDEFDRSTPPIISQKITPPMKFSFIISPPIQQDDIDIVNIRPLNNLSAFNFDCQQMNAERLHTSSKTTGAAYTHRNIFSPQATIHEKASPQFINPSYS</sequence>
<evidence type="ECO:0000313" key="1">
    <source>
        <dbReference type="EMBL" id="CAF0945158.1"/>
    </source>
</evidence>
<accession>A0A814CTL0</accession>
<reference evidence="1" key="1">
    <citation type="submission" date="2021-02" db="EMBL/GenBank/DDBJ databases">
        <authorList>
            <person name="Nowell W R."/>
        </authorList>
    </citation>
    <scope>NUCLEOTIDE SEQUENCE</scope>
</reference>
<evidence type="ECO:0000313" key="2">
    <source>
        <dbReference type="Proteomes" id="UP000663845"/>
    </source>
</evidence>
<name>A0A814CTL0_9BILA</name>
<organism evidence="1 2">
    <name type="scientific">Adineta steineri</name>
    <dbReference type="NCBI Taxonomy" id="433720"/>
    <lineage>
        <taxon>Eukaryota</taxon>
        <taxon>Metazoa</taxon>
        <taxon>Spiralia</taxon>
        <taxon>Gnathifera</taxon>
        <taxon>Rotifera</taxon>
        <taxon>Eurotatoria</taxon>
        <taxon>Bdelloidea</taxon>
        <taxon>Adinetida</taxon>
        <taxon>Adinetidae</taxon>
        <taxon>Adineta</taxon>
    </lineage>
</organism>
<protein>
    <submittedName>
        <fullName evidence="1">Uncharacterized protein</fullName>
    </submittedName>
</protein>
<dbReference type="EMBL" id="CAJNOG010000102">
    <property type="protein sequence ID" value="CAF0945158.1"/>
    <property type="molecule type" value="Genomic_DNA"/>
</dbReference>
<dbReference type="Proteomes" id="UP000663845">
    <property type="component" value="Unassembled WGS sequence"/>
</dbReference>
<comment type="caution">
    <text evidence="1">The sequence shown here is derived from an EMBL/GenBank/DDBJ whole genome shotgun (WGS) entry which is preliminary data.</text>
</comment>
<gene>
    <name evidence="1" type="ORF">JYZ213_LOCUS12967</name>
</gene>